<dbReference type="GO" id="GO:0003677">
    <property type="term" value="F:DNA binding"/>
    <property type="evidence" value="ECO:0007669"/>
    <property type="project" value="InterPro"/>
</dbReference>
<evidence type="ECO:0000256" key="2">
    <source>
        <dbReference type="ARBA" id="ARBA00022723"/>
    </source>
</evidence>
<gene>
    <name evidence="7" type="ORF">FMUND_5067</name>
</gene>
<evidence type="ECO:0000256" key="1">
    <source>
        <dbReference type="ARBA" id="ARBA00004123"/>
    </source>
</evidence>
<reference evidence="7 8" key="1">
    <citation type="submission" date="2020-05" db="EMBL/GenBank/DDBJ databases">
        <title>Identification and distribution of gene clusters putatively required for synthesis of sphingolipid metabolism inhibitors in phylogenetically diverse species of the filamentous fungus Fusarium.</title>
        <authorList>
            <person name="Kim H.-S."/>
            <person name="Busman M."/>
            <person name="Brown D.W."/>
            <person name="Divon H."/>
            <person name="Uhlig S."/>
            <person name="Proctor R.H."/>
        </authorList>
    </citation>
    <scope>NUCLEOTIDE SEQUENCE [LARGE SCALE GENOMIC DNA]</scope>
    <source>
        <strain evidence="7 8">NRRL 66235</strain>
    </source>
</reference>
<keyword evidence="5" id="KW-0539">Nucleus</keyword>
<dbReference type="InterPro" id="IPR007219">
    <property type="entry name" value="XnlR_reg_dom"/>
</dbReference>
<dbReference type="OrthoDB" id="3862662at2759"/>
<accession>A0A8H6DKR7</accession>
<dbReference type="InterPro" id="IPR050815">
    <property type="entry name" value="TF_fung"/>
</dbReference>
<dbReference type="Pfam" id="PF00172">
    <property type="entry name" value="Zn_clus"/>
    <property type="match status" value="1"/>
</dbReference>
<evidence type="ECO:0000256" key="3">
    <source>
        <dbReference type="ARBA" id="ARBA00023015"/>
    </source>
</evidence>
<evidence type="ECO:0000259" key="6">
    <source>
        <dbReference type="PROSITE" id="PS50048"/>
    </source>
</evidence>
<evidence type="ECO:0000313" key="7">
    <source>
        <dbReference type="EMBL" id="KAF5718707.1"/>
    </source>
</evidence>
<sequence length="557" mass="63005">MSTPLRPVVRARVSCFHCRDSKRRCDKSLPACQLCRRKDLECRYPQRRGQKAASPIDNTPSFEDVAIRSNSDTTYHGAIQSERVQDLVSARAIRFLAPDLFRDLQLQLPRMEWHMSAEIEAQLGGRQQMQETTKAFLQLTRSWMPIVNGKRHLATVLNPLVPLRRPTALLALCMKLCCLSVDQVDEKSVLYGLVKRFYAEVESQEDSCIQVMQSAAFIAVFEMGDAIFPAAYLTVGALARYGMAMGMDKINQHALGKNCGAAAGASWADIEEMRRVWWGTLILDRYVKCYKLTSKPLTNLRLRALRLLNVSQPSRGLSTADPSFEDFLPVDDEFFYSQSSSPEHATRISEGFTFKMGSFARLCQAMHLISKSLALCRGVFSDSPEAPQNDSPEEVGQVCRTLESLVRVNELEATSRRLAFCSQSCVSYIGILLLQQHYWHQPGHESEQDSTLNIFPETISALETLVRISATLREGGYDLWQHLEDGRCSLFLVELVYQGMLVLLRMGKVWLAEDVQSKKESLTWLLSHMGKRWPLVAVYKRILEARESMLAVEDALT</sequence>
<dbReference type="GO" id="GO:0000981">
    <property type="term" value="F:DNA-binding transcription factor activity, RNA polymerase II-specific"/>
    <property type="evidence" value="ECO:0007669"/>
    <property type="project" value="InterPro"/>
</dbReference>
<dbReference type="GO" id="GO:0005634">
    <property type="term" value="C:nucleus"/>
    <property type="evidence" value="ECO:0007669"/>
    <property type="project" value="UniProtKB-SubCell"/>
</dbReference>
<comment type="caution">
    <text evidence="7">The sequence shown here is derived from an EMBL/GenBank/DDBJ whole genome shotgun (WGS) entry which is preliminary data.</text>
</comment>
<evidence type="ECO:0000256" key="5">
    <source>
        <dbReference type="ARBA" id="ARBA00023242"/>
    </source>
</evidence>
<feature type="domain" description="Zn(2)-C6 fungal-type" evidence="6">
    <location>
        <begin position="14"/>
        <end position="44"/>
    </location>
</feature>
<dbReference type="EMBL" id="JAAOAN010000161">
    <property type="protein sequence ID" value="KAF5718707.1"/>
    <property type="molecule type" value="Genomic_DNA"/>
</dbReference>
<evidence type="ECO:0000313" key="8">
    <source>
        <dbReference type="Proteomes" id="UP000544331"/>
    </source>
</evidence>
<keyword evidence="3" id="KW-0805">Transcription regulation</keyword>
<dbReference type="InterPro" id="IPR036864">
    <property type="entry name" value="Zn2-C6_fun-type_DNA-bd_sf"/>
</dbReference>
<dbReference type="PANTHER" id="PTHR47338:SF20">
    <property type="entry name" value="ZN(II)2CYS6 TRANSCRIPTION FACTOR (EUROFUNG)"/>
    <property type="match status" value="1"/>
</dbReference>
<dbReference type="Proteomes" id="UP000544331">
    <property type="component" value="Unassembled WGS sequence"/>
</dbReference>
<dbReference type="CDD" id="cd00067">
    <property type="entry name" value="GAL4"/>
    <property type="match status" value="1"/>
</dbReference>
<name>A0A8H6DKR7_9HYPO</name>
<dbReference type="InterPro" id="IPR001138">
    <property type="entry name" value="Zn2Cys6_DnaBD"/>
</dbReference>
<protein>
    <submittedName>
        <fullName evidence="7">Zn(II)Cys6 transcriptional activator</fullName>
    </submittedName>
</protein>
<dbReference type="CDD" id="cd12148">
    <property type="entry name" value="fungal_TF_MHR"/>
    <property type="match status" value="1"/>
</dbReference>
<dbReference type="PROSITE" id="PS50048">
    <property type="entry name" value="ZN2_CY6_FUNGAL_2"/>
    <property type="match status" value="1"/>
</dbReference>
<dbReference type="PROSITE" id="PS00463">
    <property type="entry name" value="ZN2_CY6_FUNGAL_1"/>
    <property type="match status" value="1"/>
</dbReference>
<dbReference type="SMART" id="SM00066">
    <property type="entry name" value="GAL4"/>
    <property type="match status" value="1"/>
</dbReference>
<dbReference type="PANTHER" id="PTHR47338">
    <property type="entry name" value="ZN(II)2CYS6 TRANSCRIPTION FACTOR (EUROFUNG)-RELATED"/>
    <property type="match status" value="1"/>
</dbReference>
<organism evidence="7 8">
    <name type="scientific">Fusarium mundagurra</name>
    <dbReference type="NCBI Taxonomy" id="1567541"/>
    <lineage>
        <taxon>Eukaryota</taxon>
        <taxon>Fungi</taxon>
        <taxon>Dikarya</taxon>
        <taxon>Ascomycota</taxon>
        <taxon>Pezizomycotina</taxon>
        <taxon>Sordariomycetes</taxon>
        <taxon>Hypocreomycetidae</taxon>
        <taxon>Hypocreales</taxon>
        <taxon>Nectriaceae</taxon>
        <taxon>Fusarium</taxon>
        <taxon>Fusarium fujikuroi species complex</taxon>
    </lineage>
</organism>
<dbReference type="GO" id="GO:0006351">
    <property type="term" value="P:DNA-templated transcription"/>
    <property type="evidence" value="ECO:0007669"/>
    <property type="project" value="InterPro"/>
</dbReference>
<comment type="subcellular location">
    <subcellularLocation>
        <location evidence="1">Nucleus</location>
    </subcellularLocation>
</comment>
<evidence type="ECO:0000256" key="4">
    <source>
        <dbReference type="ARBA" id="ARBA00023163"/>
    </source>
</evidence>
<keyword evidence="8" id="KW-1185">Reference proteome</keyword>
<keyword evidence="4" id="KW-0804">Transcription</keyword>
<dbReference type="Gene3D" id="4.10.240.10">
    <property type="entry name" value="Zn(2)-C6 fungal-type DNA-binding domain"/>
    <property type="match status" value="1"/>
</dbReference>
<proteinExistence type="predicted"/>
<keyword evidence="2" id="KW-0479">Metal-binding</keyword>
<dbReference type="AlphaFoldDB" id="A0A8H6DKR7"/>
<dbReference type="GO" id="GO:0008270">
    <property type="term" value="F:zinc ion binding"/>
    <property type="evidence" value="ECO:0007669"/>
    <property type="project" value="InterPro"/>
</dbReference>
<dbReference type="Pfam" id="PF04082">
    <property type="entry name" value="Fungal_trans"/>
    <property type="match status" value="1"/>
</dbReference>
<dbReference type="SUPFAM" id="SSF57701">
    <property type="entry name" value="Zn2/Cys6 DNA-binding domain"/>
    <property type="match status" value="1"/>
</dbReference>